<keyword evidence="2" id="KW-0808">Transferase</keyword>
<dbReference type="PANTHER" id="PTHR24559:SF444">
    <property type="entry name" value="REVERSE TRANSCRIPTASE DOMAIN-CONTAINING PROTEIN"/>
    <property type="match status" value="1"/>
</dbReference>
<reference evidence="2" key="1">
    <citation type="journal article" date="2022" name="Int. J. Mol. Sci.">
        <title>Draft Genome of Tanacetum Coccineum: Genomic Comparison of Closely Related Tanacetum-Family Plants.</title>
        <authorList>
            <person name="Yamashiro T."/>
            <person name="Shiraishi A."/>
            <person name="Nakayama K."/>
            <person name="Satake H."/>
        </authorList>
    </citation>
    <scope>NUCLEOTIDE SEQUENCE</scope>
</reference>
<feature type="domain" description="Reverse transcriptase" evidence="1">
    <location>
        <begin position="297"/>
        <end position="370"/>
    </location>
</feature>
<dbReference type="PANTHER" id="PTHR24559">
    <property type="entry name" value="TRANSPOSON TY3-I GAG-POL POLYPROTEIN"/>
    <property type="match status" value="1"/>
</dbReference>
<dbReference type="GO" id="GO:0003964">
    <property type="term" value="F:RNA-directed DNA polymerase activity"/>
    <property type="evidence" value="ECO:0007669"/>
    <property type="project" value="UniProtKB-KW"/>
</dbReference>
<dbReference type="Gene3D" id="2.40.70.10">
    <property type="entry name" value="Acid Proteases"/>
    <property type="match status" value="1"/>
</dbReference>
<dbReference type="Gene3D" id="3.10.10.10">
    <property type="entry name" value="HIV Type 1 Reverse Transcriptase, subunit A, domain 1"/>
    <property type="match status" value="2"/>
</dbReference>
<gene>
    <name evidence="2" type="ORF">Tco_0625072</name>
</gene>
<accession>A0ABQ4WFT8</accession>
<dbReference type="CDD" id="cd01647">
    <property type="entry name" value="RT_LTR"/>
    <property type="match status" value="1"/>
</dbReference>
<dbReference type="InterPro" id="IPR043502">
    <property type="entry name" value="DNA/RNA_pol_sf"/>
</dbReference>
<keyword evidence="2" id="KW-0548">Nucleotidyltransferase</keyword>
<dbReference type="EMBL" id="BQNB010008604">
    <property type="protein sequence ID" value="GJS51710.1"/>
    <property type="molecule type" value="Genomic_DNA"/>
</dbReference>
<dbReference type="InterPro" id="IPR021109">
    <property type="entry name" value="Peptidase_aspartic_dom_sf"/>
</dbReference>
<organism evidence="2 3">
    <name type="scientific">Tanacetum coccineum</name>
    <dbReference type="NCBI Taxonomy" id="301880"/>
    <lineage>
        <taxon>Eukaryota</taxon>
        <taxon>Viridiplantae</taxon>
        <taxon>Streptophyta</taxon>
        <taxon>Embryophyta</taxon>
        <taxon>Tracheophyta</taxon>
        <taxon>Spermatophyta</taxon>
        <taxon>Magnoliopsida</taxon>
        <taxon>eudicotyledons</taxon>
        <taxon>Gunneridae</taxon>
        <taxon>Pentapetalae</taxon>
        <taxon>asterids</taxon>
        <taxon>campanulids</taxon>
        <taxon>Asterales</taxon>
        <taxon>Asteraceae</taxon>
        <taxon>Asteroideae</taxon>
        <taxon>Anthemideae</taxon>
        <taxon>Anthemidinae</taxon>
        <taxon>Tanacetum</taxon>
    </lineage>
</organism>
<protein>
    <submittedName>
        <fullName evidence="2">Reverse transcriptase domain-containing protein</fullName>
    </submittedName>
</protein>
<dbReference type="InterPro" id="IPR053134">
    <property type="entry name" value="RNA-dir_DNA_polymerase"/>
</dbReference>
<keyword evidence="3" id="KW-1185">Reference proteome</keyword>
<keyword evidence="2" id="KW-0695">RNA-directed DNA polymerase</keyword>
<evidence type="ECO:0000313" key="3">
    <source>
        <dbReference type="Proteomes" id="UP001151760"/>
    </source>
</evidence>
<evidence type="ECO:0000259" key="1">
    <source>
        <dbReference type="Pfam" id="PF00078"/>
    </source>
</evidence>
<reference evidence="2" key="2">
    <citation type="submission" date="2022-01" db="EMBL/GenBank/DDBJ databases">
        <authorList>
            <person name="Yamashiro T."/>
            <person name="Shiraishi A."/>
            <person name="Satake H."/>
            <person name="Nakayama K."/>
        </authorList>
    </citation>
    <scope>NUCLEOTIDE SEQUENCE</scope>
</reference>
<evidence type="ECO:0000313" key="2">
    <source>
        <dbReference type="EMBL" id="GJS51710.1"/>
    </source>
</evidence>
<dbReference type="Pfam" id="PF00078">
    <property type="entry name" value="RVT_1"/>
    <property type="match status" value="1"/>
</dbReference>
<dbReference type="Pfam" id="PF08284">
    <property type="entry name" value="RVP_2"/>
    <property type="match status" value="1"/>
</dbReference>
<comment type="caution">
    <text evidence="2">The sequence shown here is derived from an EMBL/GenBank/DDBJ whole genome shotgun (WGS) entry which is preliminary data.</text>
</comment>
<dbReference type="InterPro" id="IPR043128">
    <property type="entry name" value="Rev_trsase/Diguanyl_cyclase"/>
</dbReference>
<dbReference type="SUPFAM" id="SSF56672">
    <property type="entry name" value="DNA/RNA polymerases"/>
    <property type="match status" value="1"/>
</dbReference>
<sequence>MKTPMSSDTKLMKDEECESVDSTKYRGMIGSLLYLMASRPDIMLDVCLCAPASKRLQNRHTLKMVKLSLPIHLKKQIALAIVHYQSQYQREKAMSTSLFVTTIDFEQEFSSISLEIYRQMRASDLSPKYFLSGLLVEIDKVIKGCKLEIEGHVFDIDLIPFGHGSFDVIIGMDWLPNNKAKIIYHEKVVRIPLSDGNVLRILGERPEEKVRFFMGVKKQEEIVVVRDFPEVFPDDLSRLPPIWEIEFRIELIPGVTPVAKTPYRLAPSELEELSGQLKELQDKGFIRPSSSPWGAPNCYPLPRIDDLFDQLQGSQFFSKIDLRSRYHQLRVYEDDIPKTAFRTCYGHFEFTVMPFGLTNAPAIFMDLMNREIMPRMCVFTDRWSLDKLAYGVPTDGPYQTNLPFPDDIISYIRIVREGQVHCLRHEEEIDVLEYHLEPFYTRQTKIINRQVEIRDKHHSGLRSIGKGLRNLWRNLRSEHYGKEPYCGTYY</sequence>
<name>A0ABQ4WFT8_9ASTR</name>
<dbReference type="Proteomes" id="UP001151760">
    <property type="component" value="Unassembled WGS sequence"/>
</dbReference>
<dbReference type="InterPro" id="IPR000477">
    <property type="entry name" value="RT_dom"/>
</dbReference>
<proteinExistence type="predicted"/>
<dbReference type="Gene3D" id="3.30.70.270">
    <property type="match status" value="1"/>
</dbReference>